<dbReference type="AlphaFoldDB" id="A0AAV8U2J9"/>
<accession>A0AAV8U2J9</accession>
<evidence type="ECO:0000313" key="1">
    <source>
        <dbReference type="EMBL" id="KAJ8773502.1"/>
    </source>
</evidence>
<proteinExistence type="predicted"/>
<organism evidence="1 2">
    <name type="scientific">Erythroxylum novogranatense</name>
    <dbReference type="NCBI Taxonomy" id="1862640"/>
    <lineage>
        <taxon>Eukaryota</taxon>
        <taxon>Viridiplantae</taxon>
        <taxon>Streptophyta</taxon>
        <taxon>Embryophyta</taxon>
        <taxon>Tracheophyta</taxon>
        <taxon>Spermatophyta</taxon>
        <taxon>Magnoliopsida</taxon>
        <taxon>eudicotyledons</taxon>
        <taxon>Gunneridae</taxon>
        <taxon>Pentapetalae</taxon>
        <taxon>rosids</taxon>
        <taxon>fabids</taxon>
        <taxon>Malpighiales</taxon>
        <taxon>Erythroxylaceae</taxon>
        <taxon>Erythroxylum</taxon>
    </lineage>
</organism>
<sequence length="168" mass="19929">MQKWVRSLTEKVRTKDHKWKPNTFLVDDPSLDVSVVREAFQCWVLFCVWRGLRALIRSIFKKCCNIDVQKEMFKHLACILFSGKSGPIVADAVEEFMHVYVDQSIFMEYFKRKWVPCIDLWVNSLRSLPMASMELLAAIEFYHLRLKSKFFNEQDMNSLEELTGWSTY</sequence>
<dbReference type="PANTHER" id="PTHR33977">
    <property type="entry name" value="ZINC ION BINDING PROTEIN"/>
    <property type="match status" value="1"/>
</dbReference>
<gene>
    <name evidence="1" type="ORF">K2173_005748</name>
</gene>
<evidence type="ECO:0000313" key="2">
    <source>
        <dbReference type="Proteomes" id="UP001159364"/>
    </source>
</evidence>
<name>A0AAV8U2J9_9ROSI</name>
<protein>
    <submittedName>
        <fullName evidence="1">Uncharacterized protein</fullName>
    </submittedName>
</protein>
<dbReference type="PANTHER" id="PTHR33977:SF4">
    <property type="entry name" value="SWIM-TYPE DOMAIN-CONTAINING PROTEIN"/>
    <property type="match status" value="1"/>
</dbReference>
<dbReference type="EMBL" id="JAIWQS010000001">
    <property type="protein sequence ID" value="KAJ8773502.1"/>
    <property type="molecule type" value="Genomic_DNA"/>
</dbReference>
<dbReference type="Proteomes" id="UP001159364">
    <property type="component" value="Linkage Group LG01"/>
</dbReference>
<keyword evidence="2" id="KW-1185">Reference proteome</keyword>
<comment type="caution">
    <text evidence="1">The sequence shown here is derived from an EMBL/GenBank/DDBJ whole genome shotgun (WGS) entry which is preliminary data.</text>
</comment>
<reference evidence="1 2" key="1">
    <citation type="submission" date="2021-09" db="EMBL/GenBank/DDBJ databases">
        <title>Genomic insights and catalytic innovation underlie evolution of tropane alkaloids biosynthesis.</title>
        <authorList>
            <person name="Wang Y.-J."/>
            <person name="Tian T."/>
            <person name="Huang J.-P."/>
            <person name="Huang S.-X."/>
        </authorList>
    </citation>
    <scope>NUCLEOTIDE SEQUENCE [LARGE SCALE GENOMIC DNA]</scope>
    <source>
        <strain evidence="1">KIB-2018</strain>
        <tissue evidence="1">Leaf</tissue>
    </source>
</reference>